<dbReference type="SUPFAM" id="SSF48264">
    <property type="entry name" value="Cytochrome P450"/>
    <property type="match status" value="1"/>
</dbReference>
<evidence type="ECO:0000256" key="4">
    <source>
        <dbReference type="ARBA" id="ARBA00022723"/>
    </source>
</evidence>
<evidence type="ECO:0000256" key="3">
    <source>
        <dbReference type="ARBA" id="ARBA00022617"/>
    </source>
</evidence>
<dbReference type="GO" id="GO:0005506">
    <property type="term" value="F:iron ion binding"/>
    <property type="evidence" value="ECO:0007669"/>
    <property type="project" value="InterPro"/>
</dbReference>
<keyword evidence="10" id="KW-1133">Transmembrane helix</keyword>
<protein>
    <submittedName>
        <fullName evidence="11">Cytochrome P450 52A12</fullName>
    </submittedName>
</protein>
<reference evidence="11 12" key="1">
    <citation type="journal article" date="2018" name="Sci. Rep.">
        <title>Comparative genomics provides insights into the lifestyle and reveals functional heterogeneity of dark septate endophytic fungi.</title>
        <authorList>
            <person name="Knapp D.G."/>
            <person name="Nemeth J.B."/>
            <person name="Barry K."/>
            <person name="Hainaut M."/>
            <person name="Henrissat B."/>
            <person name="Johnson J."/>
            <person name="Kuo A."/>
            <person name="Lim J.H.P."/>
            <person name="Lipzen A."/>
            <person name="Nolan M."/>
            <person name="Ohm R.A."/>
            <person name="Tamas L."/>
            <person name="Grigoriev I.V."/>
            <person name="Spatafora J.W."/>
            <person name="Nagy L.G."/>
            <person name="Kovacs G.M."/>
        </authorList>
    </citation>
    <scope>NUCLEOTIDE SEQUENCE [LARGE SCALE GENOMIC DNA]</scope>
    <source>
        <strain evidence="11 12">DSE2036</strain>
    </source>
</reference>
<dbReference type="CDD" id="cd11063">
    <property type="entry name" value="CYP52"/>
    <property type="match status" value="1"/>
</dbReference>
<evidence type="ECO:0000256" key="5">
    <source>
        <dbReference type="ARBA" id="ARBA00023002"/>
    </source>
</evidence>
<dbReference type="Proteomes" id="UP000244855">
    <property type="component" value="Unassembled WGS sequence"/>
</dbReference>
<accession>A0A2V1E638</accession>
<name>A0A2V1E638_9PLEO</name>
<dbReference type="PRINTS" id="PR01239">
    <property type="entry name" value="EP450IICYP52"/>
</dbReference>
<evidence type="ECO:0000256" key="2">
    <source>
        <dbReference type="ARBA" id="ARBA00010617"/>
    </source>
</evidence>
<feature type="transmembrane region" description="Helical" evidence="10">
    <location>
        <begin position="6"/>
        <end position="27"/>
    </location>
</feature>
<dbReference type="GO" id="GO:0020037">
    <property type="term" value="F:heme binding"/>
    <property type="evidence" value="ECO:0007669"/>
    <property type="project" value="InterPro"/>
</dbReference>
<dbReference type="OrthoDB" id="1470350at2759"/>
<evidence type="ECO:0000256" key="10">
    <source>
        <dbReference type="SAM" id="Phobius"/>
    </source>
</evidence>
<dbReference type="PANTHER" id="PTHR24287">
    <property type="entry name" value="P450, PUTATIVE (EUROFUNG)-RELATED"/>
    <property type="match status" value="1"/>
</dbReference>
<dbReference type="AlphaFoldDB" id="A0A2V1E638"/>
<dbReference type="Pfam" id="PF00067">
    <property type="entry name" value="p450"/>
    <property type="match status" value="1"/>
</dbReference>
<evidence type="ECO:0000256" key="7">
    <source>
        <dbReference type="ARBA" id="ARBA00023033"/>
    </source>
</evidence>
<gene>
    <name evidence="11" type="ORF">DM02DRAFT_33835</name>
</gene>
<evidence type="ECO:0000256" key="9">
    <source>
        <dbReference type="RuleBase" id="RU000461"/>
    </source>
</evidence>
<dbReference type="InterPro" id="IPR047146">
    <property type="entry name" value="Cyt_P450_E_CYP52_fungi"/>
</dbReference>
<dbReference type="GO" id="GO:0016712">
    <property type="term" value="F:oxidoreductase activity, acting on paired donors, with incorporation or reduction of molecular oxygen, reduced flavin or flavoprotein as one donor, and incorporation of one atom of oxygen"/>
    <property type="evidence" value="ECO:0007669"/>
    <property type="project" value="InterPro"/>
</dbReference>
<dbReference type="InterPro" id="IPR001128">
    <property type="entry name" value="Cyt_P450"/>
</dbReference>
<evidence type="ECO:0000313" key="12">
    <source>
        <dbReference type="Proteomes" id="UP000244855"/>
    </source>
</evidence>
<dbReference type="PRINTS" id="PR00385">
    <property type="entry name" value="P450"/>
</dbReference>
<dbReference type="PANTHER" id="PTHR24287:SF17">
    <property type="entry name" value="P450, PUTATIVE (EUROFUNG)-RELATED"/>
    <property type="match status" value="1"/>
</dbReference>
<keyword evidence="10" id="KW-0812">Transmembrane</keyword>
<keyword evidence="7 9" id="KW-0503">Monooxygenase</keyword>
<sequence length="520" mass="59463">MAFTDSPTVLLGLSIITLYIVYNRLILYLRRRAFKKQHGCQPCPRVYHKDPIFASDALRESLAAAKERRLMAKNRERFEKMGAYTYHTRLITLPWIVTAEPENVKTVLSLKFKDYSLGNRVDTFSPLLGDGIFNSDGDRWANSRHLLRPNFAREQLADLDSFERHIGKLLKHIPQDGATVDLQKLFFRFTLDSATEFLFNYSTNSLDFGENGEKEAESLFADAFSTATADILQKFRWGMFKRFRAGRAKGEEAVRTCHEYVERFVDDAIQWRREREARRAEGKTDDEALDTGEKSDRYVFIHELVMQTTDRTRLRDELINVLLAGRDTTASVLGNLFFELAQQPALWAELREEVAILEGKPPTYEELKNFKLVRYCLNEALRLYPVVPGNTRLAIRDTVLPLGGGIDSKSPLFVPAGTTVGYNPFIMHRRQDIYGPDADSFRPSRWENLRTSWEYIPFNGGPRICLGQQYALTEAGYVTVRLLQKFARMESRDINGGVWVEGLSLTLSSGNGTLVGMFAE</sequence>
<dbReference type="EMBL" id="KZ805310">
    <property type="protein sequence ID" value="PVI06048.1"/>
    <property type="molecule type" value="Genomic_DNA"/>
</dbReference>
<organism evidence="11 12">
    <name type="scientific">Periconia macrospinosa</name>
    <dbReference type="NCBI Taxonomy" id="97972"/>
    <lineage>
        <taxon>Eukaryota</taxon>
        <taxon>Fungi</taxon>
        <taxon>Dikarya</taxon>
        <taxon>Ascomycota</taxon>
        <taxon>Pezizomycotina</taxon>
        <taxon>Dothideomycetes</taxon>
        <taxon>Pleosporomycetidae</taxon>
        <taxon>Pleosporales</taxon>
        <taxon>Massarineae</taxon>
        <taxon>Periconiaceae</taxon>
        <taxon>Periconia</taxon>
    </lineage>
</organism>
<keyword evidence="3 8" id="KW-0349">Heme</keyword>
<keyword evidence="12" id="KW-1185">Reference proteome</keyword>
<evidence type="ECO:0000256" key="8">
    <source>
        <dbReference type="PIRSR" id="PIRSR602402-1"/>
    </source>
</evidence>
<comment type="similarity">
    <text evidence="2 9">Belongs to the cytochrome P450 family.</text>
</comment>
<dbReference type="PRINTS" id="PR00464">
    <property type="entry name" value="EP450II"/>
</dbReference>
<dbReference type="InterPro" id="IPR002974">
    <property type="entry name" value="Cyt_P450_E_CYP52_ascomycetes"/>
</dbReference>
<keyword evidence="6 8" id="KW-0408">Iron</keyword>
<dbReference type="STRING" id="97972.A0A2V1E638"/>
<evidence type="ECO:0000256" key="6">
    <source>
        <dbReference type="ARBA" id="ARBA00023004"/>
    </source>
</evidence>
<feature type="binding site" description="axial binding residue" evidence="8">
    <location>
        <position position="465"/>
    </location>
    <ligand>
        <name>heme</name>
        <dbReference type="ChEBI" id="CHEBI:30413"/>
    </ligand>
    <ligandPart>
        <name>Fe</name>
        <dbReference type="ChEBI" id="CHEBI:18248"/>
    </ligandPart>
</feature>
<dbReference type="Gene3D" id="1.10.630.10">
    <property type="entry name" value="Cytochrome P450"/>
    <property type="match status" value="1"/>
</dbReference>
<keyword evidence="10" id="KW-0472">Membrane</keyword>
<keyword evidence="5 9" id="KW-0560">Oxidoreductase</keyword>
<proteinExistence type="inferred from homology"/>
<dbReference type="InterPro" id="IPR036396">
    <property type="entry name" value="Cyt_P450_sf"/>
</dbReference>
<dbReference type="InterPro" id="IPR017972">
    <property type="entry name" value="Cyt_P450_CS"/>
</dbReference>
<comment type="cofactor">
    <cofactor evidence="1 8">
        <name>heme</name>
        <dbReference type="ChEBI" id="CHEBI:30413"/>
    </cofactor>
</comment>
<dbReference type="PROSITE" id="PS00086">
    <property type="entry name" value="CYTOCHROME_P450"/>
    <property type="match status" value="1"/>
</dbReference>
<evidence type="ECO:0000256" key="1">
    <source>
        <dbReference type="ARBA" id="ARBA00001971"/>
    </source>
</evidence>
<dbReference type="InterPro" id="IPR002402">
    <property type="entry name" value="Cyt_P450_E_grp-II"/>
</dbReference>
<keyword evidence="4 8" id="KW-0479">Metal-binding</keyword>
<evidence type="ECO:0000313" key="11">
    <source>
        <dbReference type="EMBL" id="PVI06048.1"/>
    </source>
</evidence>